<dbReference type="EMBL" id="QRWX01000003">
    <property type="protein sequence ID" value="RGT55154.1"/>
    <property type="molecule type" value="Genomic_DNA"/>
</dbReference>
<evidence type="ECO:0000256" key="1">
    <source>
        <dbReference type="ARBA" id="ARBA00022603"/>
    </source>
</evidence>
<dbReference type="InterPro" id="IPR029063">
    <property type="entry name" value="SAM-dependent_MTases_sf"/>
</dbReference>
<keyword evidence="2 3" id="KW-0808">Transferase</keyword>
<gene>
    <name evidence="3" type="ORF">DWX20_08385</name>
</gene>
<dbReference type="Gene3D" id="3.40.50.150">
    <property type="entry name" value="Vaccinia Virus protein VP39"/>
    <property type="match status" value="1"/>
</dbReference>
<dbReference type="PANTHER" id="PTHR43619">
    <property type="entry name" value="S-ADENOSYL-L-METHIONINE-DEPENDENT METHYLTRANSFERASE YKTD-RELATED"/>
    <property type="match status" value="1"/>
</dbReference>
<dbReference type="SUPFAM" id="SSF53335">
    <property type="entry name" value="S-adenosyl-L-methionine-dependent methyltransferases"/>
    <property type="match status" value="1"/>
</dbReference>
<organism evidence="3 4">
    <name type="scientific">Solobacterium moorei</name>
    <dbReference type="NCBI Taxonomy" id="102148"/>
    <lineage>
        <taxon>Bacteria</taxon>
        <taxon>Bacillati</taxon>
        <taxon>Bacillota</taxon>
        <taxon>Erysipelotrichia</taxon>
        <taxon>Erysipelotrichales</taxon>
        <taxon>Erysipelotrichaceae</taxon>
        <taxon>Solobacterium</taxon>
    </lineage>
</organism>
<dbReference type="PANTHER" id="PTHR43619:SF2">
    <property type="entry name" value="S-ADENOSYL-L-METHIONINE-DEPENDENT METHYLTRANSFERASES SUPERFAMILY PROTEIN"/>
    <property type="match status" value="1"/>
</dbReference>
<reference evidence="3 4" key="1">
    <citation type="submission" date="2018-08" db="EMBL/GenBank/DDBJ databases">
        <title>A genome reference for cultivated species of the human gut microbiota.</title>
        <authorList>
            <person name="Zou Y."/>
            <person name="Xue W."/>
            <person name="Luo G."/>
        </authorList>
    </citation>
    <scope>NUCLEOTIDE SEQUENCE [LARGE SCALE GENOMIC DNA]</scope>
    <source>
        <strain evidence="3 4">AF18-46</strain>
    </source>
</reference>
<dbReference type="InterPro" id="IPR016874">
    <property type="entry name" value="TcmP-like"/>
</dbReference>
<evidence type="ECO:0000313" key="4">
    <source>
        <dbReference type="Proteomes" id="UP000284731"/>
    </source>
</evidence>
<keyword evidence="1 3" id="KW-0489">Methyltransferase</keyword>
<dbReference type="GO" id="GO:0032259">
    <property type="term" value="P:methylation"/>
    <property type="evidence" value="ECO:0007669"/>
    <property type="project" value="UniProtKB-KW"/>
</dbReference>
<sequence>MEREKVMNSTDCFQGVEDTLYIPLYARIYASKNFSNYFYDVKALSLEKDLPLLSNMRDTPEYFNMASVCRQQTIDKKIVRFLEDNHACNVVFLGAGLETAYFRIGNKVANFYEVDLEHVIAVRDRFLGHGENEILIGCDMFSLEWIKNMDTHLHTLIVSAGVFQYFTKDRIIHFIHQIQSRIPKCEMVFDATNTTGLKYANKFVKSTGNVNAQMYFAIDDPYEFAKETNTKLIGVSGFFADALKQCKGLKFISKLMMFVADKLKRTMVIHLRLNQ</sequence>
<accession>A0A412PD36</accession>
<protein>
    <submittedName>
        <fullName evidence="3">Class I SAM-dependent methyltransferase</fullName>
    </submittedName>
</protein>
<evidence type="ECO:0000313" key="3">
    <source>
        <dbReference type="EMBL" id="RGT55154.1"/>
    </source>
</evidence>
<dbReference type="AlphaFoldDB" id="A0A412PD36"/>
<dbReference type="Proteomes" id="UP000284731">
    <property type="component" value="Unassembled WGS sequence"/>
</dbReference>
<proteinExistence type="predicted"/>
<dbReference type="Pfam" id="PF04072">
    <property type="entry name" value="LCM"/>
    <property type="match status" value="1"/>
</dbReference>
<dbReference type="InterPro" id="IPR007213">
    <property type="entry name" value="Ppm1/Ppm2/Tcmp"/>
</dbReference>
<dbReference type="PIRSF" id="PIRSF028177">
    <property type="entry name" value="Polyketide_synth_Omtfrase_TcmP"/>
    <property type="match status" value="1"/>
</dbReference>
<dbReference type="GO" id="GO:0008168">
    <property type="term" value="F:methyltransferase activity"/>
    <property type="evidence" value="ECO:0007669"/>
    <property type="project" value="UniProtKB-KW"/>
</dbReference>
<comment type="caution">
    <text evidence="3">The sequence shown here is derived from an EMBL/GenBank/DDBJ whole genome shotgun (WGS) entry which is preliminary data.</text>
</comment>
<name>A0A412PD36_9FIRM</name>
<evidence type="ECO:0000256" key="2">
    <source>
        <dbReference type="ARBA" id="ARBA00022679"/>
    </source>
</evidence>